<name>A0A034WJ45_BACDO</name>
<evidence type="ECO:0000313" key="1">
    <source>
        <dbReference type="EMBL" id="JAC54150.1"/>
    </source>
</evidence>
<protein>
    <submittedName>
        <fullName evidence="1">Uncharacterized protein</fullName>
    </submittedName>
</protein>
<sequence length="191" mass="19414">MKLVAPLKPPNPGVTVVAAGFPNVEPNALPPVPKPPKALVCVPNPPKAGAVEVVDVAPNPPKPGALVAAVVPKPPKEGAVDVAAPKPPKPVALVEVAVPPKSDGVDEVAAVPNPVAPKADVPKVGAAVDVAVLPKAGAAVAEPVPNVENKPGLAGVLVAPNEVFPLKNDISPQYLNFYVFIFETKITIQYI</sequence>
<reference evidence="1" key="1">
    <citation type="journal article" date="2014" name="BMC Genomics">
        <title>Characterizing the developmental transcriptome of the oriental fruit fly, Bactrocera dorsalis (Diptera: Tephritidae) through comparative genomic analysis with Drosophila melanogaster utilizing modENCODE datasets.</title>
        <authorList>
            <person name="Geib S.M."/>
            <person name="Calla B."/>
            <person name="Hall B."/>
            <person name="Hou S."/>
            <person name="Manoukis N.C."/>
        </authorList>
    </citation>
    <scope>NUCLEOTIDE SEQUENCE</scope>
    <source>
        <strain evidence="1">Punador</strain>
    </source>
</reference>
<organism evidence="1">
    <name type="scientific">Bactrocera dorsalis</name>
    <name type="common">Oriental fruit fly</name>
    <name type="synonym">Dacus dorsalis</name>
    <dbReference type="NCBI Taxonomy" id="27457"/>
    <lineage>
        <taxon>Eukaryota</taxon>
        <taxon>Metazoa</taxon>
        <taxon>Ecdysozoa</taxon>
        <taxon>Arthropoda</taxon>
        <taxon>Hexapoda</taxon>
        <taxon>Insecta</taxon>
        <taxon>Pterygota</taxon>
        <taxon>Neoptera</taxon>
        <taxon>Endopterygota</taxon>
        <taxon>Diptera</taxon>
        <taxon>Brachycera</taxon>
        <taxon>Muscomorpha</taxon>
        <taxon>Tephritoidea</taxon>
        <taxon>Tephritidae</taxon>
        <taxon>Bactrocera</taxon>
        <taxon>Bactrocera</taxon>
    </lineage>
</organism>
<dbReference type="AlphaFoldDB" id="A0A034WJ45"/>
<dbReference type="EMBL" id="GAKP01004802">
    <property type="protein sequence ID" value="JAC54150.1"/>
    <property type="molecule type" value="Transcribed_RNA"/>
</dbReference>
<accession>A0A034WJ45</accession>
<proteinExistence type="predicted"/>